<dbReference type="Pfam" id="PF18948">
    <property type="entry name" value="DUF5692"/>
    <property type="match status" value="1"/>
</dbReference>
<feature type="transmembrane region" description="Helical" evidence="1">
    <location>
        <begin position="22"/>
        <end position="43"/>
    </location>
</feature>
<evidence type="ECO:0000313" key="3">
    <source>
        <dbReference type="Proteomes" id="UP000253090"/>
    </source>
</evidence>
<dbReference type="InterPro" id="IPR043747">
    <property type="entry name" value="DUF5692"/>
</dbReference>
<keyword evidence="3" id="KW-1185">Reference proteome</keyword>
<dbReference type="EMBL" id="QPJW01000015">
    <property type="protein sequence ID" value="RCX15380.1"/>
    <property type="molecule type" value="Genomic_DNA"/>
</dbReference>
<evidence type="ECO:0000313" key="2">
    <source>
        <dbReference type="EMBL" id="RCX15380.1"/>
    </source>
</evidence>
<name>A0A369B112_9BACL</name>
<proteinExistence type="predicted"/>
<accession>A0A369B112</accession>
<keyword evidence="1" id="KW-0472">Membrane</keyword>
<sequence>MSFPMFVGESKFAVQSSHSETALWVVSGLSLAANIVVFVYHVYKIAKHKRNPLKVEVYTDLKAYKAIAE</sequence>
<dbReference type="AlphaFoldDB" id="A0A369B112"/>
<keyword evidence="1" id="KW-0812">Transmembrane</keyword>
<keyword evidence="1" id="KW-1133">Transmembrane helix</keyword>
<dbReference type="Proteomes" id="UP000253090">
    <property type="component" value="Unassembled WGS sequence"/>
</dbReference>
<gene>
    <name evidence="2" type="ORF">DFP94_11564</name>
</gene>
<protein>
    <submittedName>
        <fullName evidence="2">Uncharacterized protein</fullName>
    </submittedName>
</protein>
<comment type="caution">
    <text evidence="2">The sequence shown here is derived from an EMBL/GenBank/DDBJ whole genome shotgun (WGS) entry which is preliminary data.</text>
</comment>
<evidence type="ECO:0000256" key="1">
    <source>
        <dbReference type="SAM" id="Phobius"/>
    </source>
</evidence>
<organism evidence="2 3">
    <name type="scientific">Fontibacillus phaseoli</name>
    <dbReference type="NCBI Taxonomy" id="1416533"/>
    <lineage>
        <taxon>Bacteria</taxon>
        <taxon>Bacillati</taxon>
        <taxon>Bacillota</taxon>
        <taxon>Bacilli</taxon>
        <taxon>Bacillales</taxon>
        <taxon>Paenibacillaceae</taxon>
        <taxon>Fontibacillus</taxon>
    </lineage>
</organism>
<reference evidence="2 3" key="1">
    <citation type="submission" date="2018-07" db="EMBL/GenBank/DDBJ databases">
        <title>Genomic Encyclopedia of Type Strains, Phase III (KMG-III): the genomes of soil and plant-associated and newly described type strains.</title>
        <authorList>
            <person name="Whitman W."/>
        </authorList>
    </citation>
    <scope>NUCLEOTIDE SEQUENCE [LARGE SCALE GENOMIC DNA]</scope>
    <source>
        <strain evidence="2 3">CECT 8333</strain>
    </source>
</reference>